<organism evidence="1 2">
    <name type="scientific">Solanum stoloniferum</name>
    <dbReference type="NCBI Taxonomy" id="62892"/>
    <lineage>
        <taxon>Eukaryota</taxon>
        <taxon>Viridiplantae</taxon>
        <taxon>Streptophyta</taxon>
        <taxon>Embryophyta</taxon>
        <taxon>Tracheophyta</taxon>
        <taxon>Spermatophyta</taxon>
        <taxon>Magnoliopsida</taxon>
        <taxon>eudicotyledons</taxon>
        <taxon>Gunneridae</taxon>
        <taxon>Pentapetalae</taxon>
        <taxon>asterids</taxon>
        <taxon>lamiids</taxon>
        <taxon>Solanales</taxon>
        <taxon>Solanaceae</taxon>
        <taxon>Solanoideae</taxon>
        <taxon>Solaneae</taxon>
        <taxon>Solanum</taxon>
    </lineage>
</organism>
<accession>A0ABD2RUW5</accession>
<name>A0ABD2RUW5_9SOLN</name>
<keyword evidence="2" id="KW-1185">Reference proteome</keyword>
<dbReference type="AlphaFoldDB" id="A0ABD2RUW5"/>
<comment type="caution">
    <text evidence="1">The sequence shown here is derived from an EMBL/GenBank/DDBJ whole genome shotgun (WGS) entry which is preliminary data.</text>
</comment>
<proteinExistence type="predicted"/>
<evidence type="ECO:0000313" key="2">
    <source>
        <dbReference type="Proteomes" id="UP001627284"/>
    </source>
</evidence>
<dbReference type="Gene3D" id="3.40.50.720">
    <property type="entry name" value="NAD(P)-binding Rossmann-like Domain"/>
    <property type="match status" value="1"/>
</dbReference>
<evidence type="ECO:0000313" key="1">
    <source>
        <dbReference type="EMBL" id="KAL3335672.1"/>
    </source>
</evidence>
<dbReference type="Proteomes" id="UP001627284">
    <property type="component" value="Unassembled WGS sequence"/>
</dbReference>
<dbReference type="EMBL" id="JBJKTR010000018">
    <property type="protein sequence ID" value="KAL3335672.1"/>
    <property type="molecule type" value="Genomic_DNA"/>
</dbReference>
<dbReference type="InterPro" id="IPR035985">
    <property type="entry name" value="Ubiquitin-activating_enz"/>
</dbReference>
<protein>
    <submittedName>
        <fullName evidence="1">Uncharacterized protein</fullName>
    </submittedName>
</protein>
<gene>
    <name evidence="1" type="ORF">AABB24_031742</name>
</gene>
<dbReference type="SUPFAM" id="SSF69572">
    <property type="entry name" value="Activating enzymes of the ubiquitin-like proteins"/>
    <property type="match status" value="1"/>
</dbReference>
<reference evidence="1 2" key="1">
    <citation type="submission" date="2024-05" db="EMBL/GenBank/DDBJ databases">
        <title>De novo assembly of an allotetraploid wild potato.</title>
        <authorList>
            <person name="Hosaka A.J."/>
        </authorList>
    </citation>
    <scope>NUCLEOTIDE SEQUENCE [LARGE SCALE GENOMIC DNA]</scope>
    <source>
        <tissue evidence="1">Young leaves</tissue>
    </source>
</reference>
<sequence length="120" mass="13983">MVSVSVEKGDLANFDVEFFQKFDAVVISCCLLLTKKSVNLKCCNLPRRVAFYTVECRDSCGEIFVDLQNYSYSKKKKEETIECQLQYPSFEEAIAVHWRSLPQENVKAIFCHEWYSISQF</sequence>